<comment type="caution">
    <text evidence="2">The sequence shown here is derived from an EMBL/GenBank/DDBJ whole genome shotgun (WGS) entry which is preliminary data.</text>
</comment>
<feature type="transmembrane region" description="Helical" evidence="1">
    <location>
        <begin position="67"/>
        <end position="86"/>
    </location>
</feature>
<dbReference type="AlphaFoldDB" id="H0R388"/>
<dbReference type="EMBL" id="BAEH01000091">
    <property type="protein sequence ID" value="GAB19539.1"/>
    <property type="molecule type" value="Genomic_DNA"/>
</dbReference>
<keyword evidence="1" id="KW-1133">Transmembrane helix</keyword>
<name>H0R388_9ACTN</name>
<gene>
    <name evidence="2" type="ORF">GOEFS_091_00310</name>
</gene>
<evidence type="ECO:0000256" key="1">
    <source>
        <dbReference type="SAM" id="Phobius"/>
    </source>
</evidence>
<dbReference type="Proteomes" id="UP000035034">
    <property type="component" value="Unassembled WGS sequence"/>
</dbReference>
<protein>
    <recommendedName>
        <fullName evidence="4">DoxX family protein</fullName>
    </recommendedName>
</protein>
<organism evidence="2 3">
    <name type="scientific">Gordonia effusa NBRC 100432</name>
    <dbReference type="NCBI Taxonomy" id="1077974"/>
    <lineage>
        <taxon>Bacteria</taxon>
        <taxon>Bacillati</taxon>
        <taxon>Actinomycetota</taxon>
        <taxon>Actinomycetes</taxon>
        <taxon>Mycobacteriales</taxon>
        <taxon>Gordoniaceae</taxon>
        <taxon>Gordonia</taxon>
    </lineage>
</organism>
<dbReference type="eggNOG" id="COG4270">
    <property type="taxonomic scope" value="Bacteria"/>
</dbReference>
<proteinExistence type="predicted"/>
<dbReference type="RefSeq" id="WP_007318874.1">
    <property type="nucleotide sequence ID" value="NZ_BAEH01000091.1"/>
</dbReference>
<evidence type="ECO:0000313" key="3">
    <source>
        <dbReference type="Proteomes" id="UP000035034"/>
    </source>
</evidence>
<keyword evidence="1" id="KW-0472">Membrane</keyword>
<accession>H0R388</accession>
<keyword evidence="3" id="KW-1185">Reference proteome</keyword>
<sequence>MSTERLSRIMAFPLIFMGVLHFAAPKPFDALIPDEIPADKRTLTYASGVAEAVIGGGLLFRRTRRLAAAGAAALFIAVFPANINMVRLWQDKPAWMKAIAWLRLPLQIPMVLAAVKVYRGSKVEAEAS</sequence>
<dbReference type="STRING" id="1077974.GOEFS_091_00310"/>
<evidence type="ECO:0008006" key="4">
    <source>
        <dbReference type="Google" id="ProtNLM"/>
    </source>
</evidence>
<feature type="transmembrane region" description="Helical" evidence="1">
    <location>
        <begin position="7"/>
        <end position="23"/>
    </location>
</feature>
<dbReference type="PANTHER" id="PTHR36974:SF1">
    <property type="entry name" value="DOXX FAMILY MEMBRANE PROTEIN"/>
    <property type="match status" value="1"/>
</dbReference>
<dbReference type="PANTHER" id="PTHR36974">
    <property type="entry name" value="MEMBRANE PROTEIN-RELATED"/>
    <property type="match status" value="1"/>
</dbReference>
<evidence type="ECO:0000313" key="2">
    <source>
        <dbReference type="EMBL" id="GAB19539.1"/>
    </source>
</evidence>
<keyword evidence="1" id="KW-0812">Transmembrane</keyword>
<reference evidence="2 3" key="1">
    <citation type="submission" date="2011-12" db="EMBL/GenBank/DDBJ databases">
        <title>Whole genome shotgun sequence of Gordonia effusa NBRC 100432.</title>
        <authorList>
            <person name="Yoshida I."/>
            <person name="Takarada H."/>
            <person name="Hosoyama A."/>
            <person name="Tsuchikane K."/>
            <person name="Katsumata H."/>
            <person name="Yamazaki S."/>
            <person name="Fujita N."/>
        </authorList>
    </citation>
    <scope>NUCLEOTIDE SEQUENCE [LARGE SCALE GENOMIC DNA]</scope>
    <source>
        <strain evidence="2 3">NBRC 100432</strain>
    </source>
</reference>